<gene>
    <name evidence="2" type="ORF">SHI21_19580</name>
</gene>
<dbReference type="EMBL" id="JAYGJQ010000003">
    <property type="protein sequence ID" value="MEA9358447.1"/>
    <property type="molecule type" value="Genomic_DNA"/>
</dbReference>
<proteinExistence type="predicted"/>
<keyword evidence="3" id="KW-1185">Reference proteome</keyword>
<dbReference type="Proteomes" id="UP001302274">
    <property type="component" value="Unassembled WGS sequence"/>
</dbReference>
<dbReference type="PROSITE" id="PS51257">
    <property type="entry name" value="PROKAR_LIPOPROTEIN"/>
    <property type="match status" value="1"/>
</dbReference>
<organism evidence="2 3">
    <name type="scientific">Bacteriovorax antarcticus</name>
    <dbReference type="NCBI Taxonomy" id="3088717"/>
    <lineage>
        <taxon>Bacteria</taxon>
        <taxon>Pseudomonadati</taxon>
        <taxon>Bdellovibrionota</taxon>
        <taxon>Bacteriovoracia</taxon>
        <taxon>Bacteriovoracales</taxon>
        <taxon>Bacteriovoracaceae</taxon>
        <taxon>Bacteriovorax</taxon>
    </lineage>
</organism>
<dbReference type="RefSeq" id="WP_323578853.1">
    <property type="nucleotide sequence ID" value="NZ_JAYGJQ010000003.1"/>
</dbReference>
<accession>A0ABU5VZF4</accession>
<keyword evidence="1" id="KW-0812">Transmembrane</keyword>
<evidence type="ECO:0000313" key="3">
    <source>
        <dbReference type="Proteomes" id="UP001302274"/>
    </source>
</evidence>
<keyword evidence="1" id="KW-0472">Membrane</keyword>
<evidence type="ECO:0000313" key="2">
    <source>
        <dbReference type="EMBL" id="MEA9358447.1"/>
    </source>
</evidence>
<sequence>MRIKPLSMILTLVLMTSSCSSLRGSLVTGSLIGGSLGGMGGVVFSPNKTSKAGNALVFGAIGAGIGALLGHYFYSSDPENRDLKQMLLDNDNERGRKREVPLFDFNPDLKNIKPDVSFKPVKKYEVPLEKLPKDLEGKVKKQFLLEYETEGKTIQYEGRTIEIAPFKAWEHVYE</sequence>
<keyword evidence="1" id="KW-1133">Transmembrane helix</keyword>
<protein>
    <recommendedName>
        <fullName evidence="4">Glycine zipper domain-containing protein</fullName>
    </recommendedName>
</protein>
<evidence type="ECO:0000256" key="1">
    <source>
        <dbReference type="SAM" id="Phobius"/>
    </source>
</evidence>
<feature type="transmembrane region" description="Helical" evidence="1">
    <location>
        <begin position="53"/>
        <end position="74"/>
    </location>
</feature>
<name>A0ABU5VZF4_9BACT</name>
<comment type="caution">
    <text evidence="2">The sequence shown here is derived from an EMBL/GenBank/DDBJ whole genome shotgun (WGS) entry which is preliminary data.</text>
</comment>
<evidence type="ECO:0008006" key="4">
    <source>
        <dbReference type="Google" id="ProtNLM"/>
    </source>
</evidence>
<reference evidence="2 3" key="1">
    <citation type="submission" date="2023-11" db="EMBL/GenBank/DDBJ databases">
        <title>A Novel Polar Bacteriovorax (B. antarcticus) Isolated from the Biocrust in Antarctica.</title>
        <authorList>
            <person name="Mun W."/>
            <person name="Choi S.Y."/>
            <person name="Mitchell R.J."/>
        </authorList>
    </citation>
    <scope>NUCLEOTIDE SEQUENCE [LARGE SCALE GENOMIC DNA]</scope>
    <source>
        <strain evidence="2 3">PP10</strain>
    </source>
</reference>